<feature type="binding site" evidence="14">
    <location>
        <position position="137"/>
    </location>
    <ligand>
        <name>NAD(+)</name>
        <dbReference type="ChEBI" id="CHEBI:57540"/>
    </ligand>
</feature>
<proteinExistence type="inferred from homology"/>
<dbReference type="InterPro" id="IPR004149">
    <property type="entry name" value="Znf_DNAligase_C4"/>
</dbReference>
<feature type="binding site" evidence="14">
    <location>
        <position position="114"/>
    </location>
    <ligand>
        <name>NAD(+)</name>
        <dbReference type="ChEBI" id="CHEBI:57540"/>
    </ligand>
</feature>
<dbReference type="GO" id="GO:0005829">
    <property type="term" value="C:cytosol"/>
    <property type="evidence" value="ECO:0007669"/>
    <property type="project" value="TreeGrafter"/>
</dbReference>
<accession>A0AAF0CP81</accession>
<comment type="function">
    <text evidence="1 14">DNA ligase that catalyzes the formation of phosphodiester linkages between 5'-phosphoryl and 3'-hydroxyl groups in double-stranded DNA using NAD as a coenzyme and as the energy source for the reaction. It is essential for DNA replication and repair of damaged DNA.</text>
</comment>
<evidence type="ECO:0000256" key="3">
    <source>
        <dbReference type="ARBA" id="ARBA00013308"/>
    </source>
</evidence>
<dbReference type="RefSeq" id="WP_330929753.1">
    <property type="nucleotide sequence ID" value="NZ_CP119075.1"/>
</dbReference>
<evidence type="ECO:0000256" key="9">
    <source>
        <dbReference type="ARBA" id="ARBA00022842"/>
    </source>
</evidence>
<evidence type="ECO:0000313" key="19">
    <source>
        <dbReference type="Proteomes" id="UP001218638"/>
    </source>
</evidence>
<evidence type="ECO:0000256" key="7">
    <source>
        <dbReference type="ARBA" id="ARBA00022763"/>
    </source>
</evidence>
<dbReference type="Gene3D" id="6.20.10.30">
    <property type="match status" value="1"/>
</dbReference>
<dbReference type="Gene3D" id="3.40.50.10190">
    <property type="entry name" value="BRCT domain"/>
    <property type="match status" value="1"/>
</dbReference>
<dbReference type="Gene3D" id="1.10.287.610">
    <property type="entry name" value="Helix hairpin bin"/>
    <property type="match status" value="1"/>
</dbReference>
<dbReference type="InterPro" id="IPR033136">
    <property type="entry name" value="DNA_ligase_CS"/>
</dbReference>
<evidence type="ECO:0000256" key="13">
    <source>
        <dbReference type="ARBA" id="ARBA00060881"/>
    </source>
</evidence>
<dbReference type="SUPFAM" id="SSF56091">
    <property type="entry name" value="DNA ligase/mRNA capping enzyme, catalytic domain"/>
    <property type="match status" value="1"/>
</dbReference>
<dbReference type="PIRSF" id="PIRSF001604">
    <property type="entry name" value="LigA"/>
    <property type="match status" value="1"/>
</dbReference>
<dbReference type="EC" id="6.5.1.2" evidence="2 14"/>
<dbReference type="Gene3D" id="3.30.470.30">
    <property type="entry name" value="DNA ligase/mRNA capping enzyme"/>
    <property type="match status" value="1"/>
</dbReference>
<feature type="binding site" evidence="14">
    <location>
        <position position="413"/>
    </location>
    <ligand>
        <name>Zn(2+)</name>
        <dbReference type="ChEBI" id="CHEBI:29105"/>
    </ligand>
</feature>
<feature type="binding site" evidence="14">
    <location>
        <begin position="34"/>
        <end position="38"/>
    </location>
    <ligand>
        <name>NAD(+)</name>
        <dbReference type="ChEBI" id="CHEBI:57540"/>
    </ligand>
</feature>
<dbReference type="Pfam" id="PF01653">
    <property type="entry name" value="DNA_ligase_aden"/>
    <property type="match status" value="1"/>
</dbReference>
<gene>
    <name evidence="14 18" type="primary">ligA</name>
    <name evidence="18" type="ORF">PXH66_14495</name>
</gene>
<dbReference type="Pfam" id="PF03119">
    <property type="entry name" value="DNA_ligase_ZBD"/>
    <property type="match status" value="1"/>
</dbReference>
<evidence type="ECO:0000256" key="8">
    <source>
        <dbReference type="ARBA" id="ARBA00022833"/>
    </source>
</evidence>
<dbReference type="InterPro" id="IPR010994">
    <property type="entry name" value="RuvA_2-like"/>
</dbReference>
<evidence type="ECO:0000256" key="4">
    <source>
        <dbReference type="ARBA" id="ARBA00022598"/>
    </source>
</evidence>
<evidence type="ECO:0000313" key="18">
    <source>
        <dbReference type="EMBL" id="WED63544.1"/>
    </source>
</evidence>
<keyword evidence="9 14" id="KW-0460">Magnesium</keyword>
<dbReference type="HAMAP" id="MF_01588">
    <property type="entry name" value="DNA_ligase_A"/>
    <property type="match status" value="1"/>
</dbReference>
<feature type="binding site" evidence="14">
    <location>
        <position position="295"/>
    </location>
    <ligand>
        <name>NAD(+)</name>
        <dbReference type="ChEBI" id="CHEBI:57540"/>
    </ligand>
</feature>
<keyword evidence="5 14" id="KW-0235">DNA replication</keyword>
<dbReference type="Proteomes" id="UP001218638">
    <property type="component" value="Chromosome"/>
</dbReference>
<dbReference type="SUPFAM" id="SSF52113">
    <property type="entry name" value="BRCT domain"/>
    <property type="match status" value="1"/>
</dbReference>
<dbReference type="CDD" id="cd17748">
    <property type="entry name" value="BRCT_DNA_ligase_like"/>
    <property type="match status" value="1"/>
</dbReference>
<dbReference type="GO" id="GO:0046872">
    <property type="term" value="F:metal ion binding"/>
    <property type="evidence" value="ECO:0007669"/>
    <property type="project" value="UniProtKB-KW"/>
</dbReference>
<dbReference type="Pfam" id="PF12826">
    <property type="entry name" value="HHH_2"/>
    <property type="match status" value="1"/>
</dbReference>
<feature type="binding site" evidence="14">
    <location>
        <begin position="83"/>
        <end position="84"/>
    </location>
    <ligand>
        <name>NAD(+)</name>
        <dbReference type="ChEBI" id="CHEBI:57540"/>
    </ligand>
</feature>
<keyword evidence="19" id="KW-1185">Reference proteome</keyword>
<dbReference type="GO" id="GO:0006260">
    <property type="term" value="P:DNA replication"/>
    <property type="evidence" value="ECO:0007669"/>
    <property type="project" value="UniProtKB-KW"/>
</dbReference>
<feature type="binding site" evidence="14">
    <location>
        <position position="431"/>
    </location>
    <ligand>
        <name>Zn(2+)</name>
        <dbReference type="ChEBI" id="CHEBI:29105"/>
    </ligand>
</feature>
<dbReference type="NCBIfam" id="NF005932">
    <property type="entry name" value="PRK07956.1"/>
    <property type="match status" value="1"/>
</dbReference>
<dbReference type="InterPro" id="IPR012340">
    <property type="entry name" value="NA-bd_OB-fold"/>
</dbReference>
<dbReference type="PANTHER" id="PTHR23389:SF9">
    <property type="entry name" value="DNA LIGASE"/>
    <property type="match status" value="1"/>
</dbReference>
<evidence type="ECO:0000256" key="15">
    <source>
        <dbReference type="RuleBase" id="RU000618"/>
    </source>
</evidence>
<keyword evidence="4 14" id="KW-0436">Ligase</keyword>
<evidence type="ECO:0000256" key="2">
    <source>
        <dbReference type="ARBA" id="ARBA00012722"/>
    </source>
</evidence>
<keyword evidence="8 14" id="KW-0862">Zinc</keyword>
<dbReference type="InterPro" id="IPR001679">
    <property type="entry name" value="DNA_ligase"/>
</dbReference>
<dbReference type="CDD" id="cd00114">
    <property type="entry name" value="LIGANc"/>
    <property type="match status" value="1"/>
</dbReference>
<dbReference type="PROSITE" id="PS01055">
    <property type="entry name" value="DNA_LIGASE_N1"/>
    <property type="match status" value="1"/>
</dbReference>
<dbReference type="FunFam" id="3.30.470.30:FF:000001">
    <property type="entry name" value="DNA ligase"/>
    <property type="match status" value="1"/>
</dbReference>
<sequence>MTPTETEQRMAELRANLARHDELYYRQAEPEIADRDYDALKRELADLEEEYPLFAVATSPTQQVGDDRSEGFQSYTHRERMMSLDNTYSDDEMREFHARLVRELEREEFSLVVEPKIDGLAVSVTYERGKLVRAVTRGNGVEGDDITANARTIATLPTQLKASADAPVPDLIEIRGEIYLSTEEFQRINAEREEAGEALYANPRNLAAGTIKQLDPSVVAQRKLEIVLYGRGYTEPVEALPETQQQFFQWVKAWGLPTVERQWVAHNADEVLAAIRELDVLRESFAYATDGAVVKLDAIALQRTLGATSKAPRWAMAYKFEAERAETQLRNITIQVGRTGVLTPVAELEPVQLAGTTVSRATLHNRDEIARKDIRIGDFVSVEKAGEIIPAVIAVNLQKRAPTCEPFVFPEQCPACGTTAIQVEGEVAVRCPNRECPVQVRRRVQHFASRACLDIEGLGEAMVDQLVEQGWVKCLPDLYHLDRDNLLTLGKNVDKSTDKLLAAIEASKTAELWRFIHGLGITHVGTAAAKDLARVFGSLTALADATIEHYLRDKESVISGIGKTMADAIMGFFADDYNRQLVNDLIAAGVNPETPTTGAGGTLFAGQTFVLTGTLPTLTRNEAADMIEAAGGKVSGSVSKKTSYVVAGSEAGSKLAKAEKLGVTVIDEAELRRMLADDAAVQGTS</sequence>
<keyword evidence="7 14" id="KW-0227">DNA damage</keyword>
<dbReference type="SMART" id="SM00292">
    <property type="entry name" value="BRCT"/>
    <property type="match status" value="1"/>
</dbReference>
<evidence type="ECO:0000256" key="14">
    <source>
        <dbReference type="HAMAP-Rule" id="MF_01588"/>
    </source>
</evidence>
<dbReference type="PROSITE" id="PS01056">
    <property type="entry name" value="DNA_LIGASE_N2"/>
    <property type="match status" value="1"/>
</dbReference>
<dbReference type="NCBIfam" id="TIGR00575">
    <property type="entry name" value="dnlj"/>
    <property type="match status" value="1"/>
</dbReference>
<keyword evidence="10 14" id="KW-0520">NAD</keyword>
<dbReference type="SUPFAM" id="SSF47781">
    <property type="entry name" value="RuvA domain 2-like"/>
    <property type="match status" value="1"/>
</dbReference>
<dbReference type="KEGG" id="slom:PXH66_14495"/>
<dbReference type="AlphaFoldDB" id="A0AAF0CP81"/>
<dbReference type="Pfam" id="PF00533">
    <property type="entry name" value="BRCT"/>
    <property type="match status" value="1"/>
</dbReference>
<evidence type="ECO:0000256" key="6">
    <source>
        <dbReference type="ARBA" id="ARBA00022723"/>
    </source>
</evidence>
<feature type="domain" description="NAD-dependent DNA ligase N-terminal" evidence="17">
    <location>
        <begin position="5"/>
        <end position="452"/>
    </location>
</feature>
<dbReference type="FunFam" id="2.40.50.140:FF:000012">
    <property type="entry name" value="DNA ligase"/>
    <property type="match status" value="1"/>
</dbReference>
<organism evidence="18 19">
    <name type="scientific">Synoicihabitans lomoniglobus</name>
    <dbReference type="NCBI Taxonomy" id="2909285"/>
    <lineage>
        <taxon>Bacteria</taxon>
        <taxon>Pseudomonadati</taxon>
        <taxon>Verrucomicrobiota</taxon>
        <taxon>Opitutia</taxon>
        <taxon>Opitutales</taxon>
        <taxon>Opitutaceae</taxon>
        <taxon>Synoicihabitans</taxon>
    </lineage>
</organism>
<evidence type="ECO:0000256" key="5">
    <source>
        <dbReference type="ARBA" id="ARBA00022705"/>
    </source>
</evidence>
<dbReference type="GO" id="GO:0006281">
    <property type="term" value="P:DNA repair"/>
    <property type="evidence" value="ECO:0007669"/>
    <property type="project" value="UniProtKB-KW"/>
</dbReference>
<feature type="active site" description="N6-AMP-lysine intermediate" evidence="14">
    <location>
        <position position="116"/>
    </location>
</feature>
<feature type="binding site" evidence="14">
    <location>
        <position position="177"/>
    </location>
    <ligand>
        <name>NAD(+)</name>
        <dbReference type="ChEBI" id="CHEBI:57540"/>
    </ligand>
</feature>
<evidence type="ECO:0000256" key="11">
    <source>
        <dbReference type="ARBA" id="ARBA00023204"/>
    </source>
</evidence>
<evidence type="ECO:0000256" key="12">
    <source>
        <dbReference type="ARBA" id="ARBA00034005"/>
    </source>
</evidence>
<reference evidence="18" key="1">
    <citation type="submission" date="2023-03" db="EMBL/GenBank/DDBJ databases">
        <title>Lomoglobus Profundus gen. nov., sp. nov., a novel member of the phylum Verrucomicrobia, isolated from deep-marine sediment of South China Sea.</title>
        <authorList>
            <person name="Ahmad T."/>
            <person name="Ishaq S.E."/>
            <person name="Wang F."/>
        </authorList>
    </citation>
    <scope>NUCLEOTIDE SEQUENCE</scope>
    <source>
        <strain evidence="18">LMO-M01</strain>
    </source>
</reference>
<feature type="domain" description="BRCT" evidence="16">
    <location>
        <begin position="601"/>
        <end position="678"/>
    </location>
</feature>
<dbReference type="EMBL" id="CP119075">
    <property type="protein sequence ID" value="WED63544.1"/>
    <property type="molecule type" value="Genomic_DNA"/>
</dbReference>
<dbReference type="InterPro" id="IPR041663">
    <property type="entry name" value="DisA/LigA_HHH"/>
</dbReference>
<keyword evidence="14" id="KW-0464">Manganese</keyword>
<keyword evidence="11 14" id="KW-0234">DNA repair</keyword>
<comment type="catalytic activity">
    <reaction evidence="12 14 15">
        <text>NAD(+) + (deoxyribonucleotide)n-3'-hydroxyl + 5'-phospho-(deoxyribonucleotide)m = (deoxyribonucleotide)n+m + AMP + beta-nicotinamide D-nucleotide.</text>
        <dbReference type="EC" id="6.5.1.2"/>
    </reaction>
</comment>
<comment type="cofactor">
    <cofactor evidence="14">
        <name>Mg(2+)</name>
        <dbReference type="ChEBI" id="CHEBI:18420"/>
    </cofactor>
    <cofactor evidence="14">
        <name>Mn(2+)</name>
        <dbReference type="ChEBI" id="CHEBI:29035"/>
    </cofactor>
</comment>
<dbReference type="InterPro" id="IPR018239">
    <property type="entry name" value="DNA_ligase_AS"/>
</dbReference>
<dbReference type="InterPro" id="IPR036420">
    <property type="entry name" value="BRCT_dom_sf"/>
</dbReference>
<evidence type="ECO:0000256" key="1">
    <source>
        <dbReference type="ARBA" id="ARBA00004067"/>
    </source>
</evidence>
<name>A0AAF0CP81_9BACT</name>
<comment type="similarity">
    <text evidence="13 14">Belongs to the NAD-dependent DNA ligase family. LigA subfamily.</text>
</comment>
<dbReference type="SUPFAM" id="SSF50249">
    <property type="entry name" value="Nucleic acid-binding proteins"/>
    <property type="match status" value="1"/>
</dbReference>
<evidence type="ECO:0000256" key="10">
    <source>
        <dbReference type="ARBA" id="ARBA00023027"/>
    </source>
</evidence>
<feature type="binding site" evidence="14">
    <location>
        <position position="436"/>
    </location>
    <ligand>
        <name>Zn(2+)</name>
        <dbReference type="ChEBI" id="CHEBI:29105"/>
    </ligand>
</feature>
<evidence type="ECO:0000259" key="17">
    <source>
        <dbReference type="SMART" id="SM00532"/>
    </source>
</evidence>
<dbReference type="Gene3D" id="1.10.150.20">
    <property type="entry name" value="5' to 3' exonuclease, C-terminal subdomain"/>
    <property type="match status" value="2"/>
</dbReference>
<dbReference type="InterPro" id="IPR004150">
    <property type="entry name" value="NAD_DNA_ligase_OB"/>
</dbReference>
<dbReference type="GO" id="GO:0003911">
    <property type="term" value="F:DNA ligase (NAD+) activity"/>
    <property type="evidence" value="ECO:0007669"/>
    <property type="project" value="UniProtKB-UniRule"/>
</dbReference>
<dbReference type="InterPro" id="IPR013839">
    <property type="entry name" value="DNAligase_adenylation"/>
</dbReference>
<feature type="binding site" evidence="14">
    <location>
        <position position="319"/>
    </location>
    <ligand>
        <name>NAD(+)</name>
        <dbReference type="ChEBI" id="CHEBI:57540"/>
    </ligand>
</feature>
<evidence type="ECO:0000259" key="16">
    <source>
        <dbReference type="SMART" id="SM00292"/>
    </source>
</evidence>
<dbReference type="SMART" id="SM00532">
    <property type="entry name" value="LIGANc"/>
    <property type="match status" value="1"/>
</dbReference>
<dbReference type="Gene3D" id="2.40.50.140">
    <property type="entry name" value="Nucleic acid-binding proteins"/>
    <property type="match status" value="1"/>
</dbReference>
<dbReference type="Pfam" id="PF03120">
    <property type="entry name" value="OB_DNA_ligase"/>
    <property type="match status" value="1"/>
</dbReference>
<dbReference type="InterPro" id="IPR013840">
    <property type="entry name" value="DNAligase_N"/>
</dbReference>
<feature type="binding site" evidence="14">
    <location>
        <position position="416"/>
    </location>
    <ligand>
        <name>Zn(2+)</name>
        <dbReference type="ChEBI" id="CHEBI:29105"/>
    </ligand>
</feature>
<dbReference type="PANTHER" id="PTHR23389">
    <property type="entry name" value="CHROMOSOME TRANSMISSION FIDELITY FACTOR 18"/>
    <property type="match status" value="1"/>
</dbReference>
<protein>
    <recommendedName>
        <fullName evidence="3 14">DNA ligase</fullName>
        <ecNumber evidence="2 14">6.5.1.2</ecNumber>
    </recommendedName>
    <alternativeName>
        <fullName evidence="14">Polydeoxyribonucleotide synthase [NAD(+)]</fullName>
    </alternativeName>
</protein>
<dbReference type="InterPro" id="IPR001357">
    <property type="entry name" value="BRCT_dom"/>
</dbReference>
<keyword evidence="6 14" id="KW-0479">Metal-binding</keyword>